<dbReference type="PhylomeDB" id="A0A0G4HFV1"/>
<protein>
    <submittedName>
        <fullName evidence="2">Uncharacterized protein</fullName>
    </submittedName>
</protein>
<dbReference type="AlphaFoldDB" id="A0A0G4HFV1"/>
<dbReference type="VEuPathDB" id="CryptoDB:Cvel_27021"/>
<feature type="compositionally biased region" description="Polar residues" evidence="1">
    <location>
        <begin position="393"/>
        <end position="405"/>
    </location>
</feature>
<reference evidence="2" key="1">
    <citation type="submission" date="2014-11" db="EMBL/GenBank/DDBJ databases">
        <authorList>
            <person name="Otto D Thomas"/>
            <person name="Naeem Raeece"/>
        </authorList>
    </citation>
    <scope>NUCLEOTIDE SEQUENCE</scope>
</reference>
<proteinExistence type="predicted"/>
<feature type="region of interest" description="Disordered" evidence="1">
    <location>
        <begin position="480"/>
        <end position="501"/>
    </location>
</feature>
<dbReference type="EMBL" id="CDMZ01002530">
    <property type="protein sequence ID" value="CEM42791.1"/>
    <property type="molecule type" value="Genomic_DNA"/>
</dbReference>
<name>A0A0G4HFV1_9ALVE</name>
<accession>A0A0G4HFV1</accession>
<evidence type="ECO:0000256" key="1">
    <source>
        <dbReference type="SAM" id="MobiDB-lite"/>
    </source>
</evidence>
<sequence>MFVKRDRQAMLIDKPATAPITPPAEVGAVTPEEETVEELDKQNYGYVNGPWFDQRRQNYFNGGYTQNFNQWNGNNFGHIGTVFGGGYRGRRLQGEVEEEQTNTDSLVSPDEDKQNYGYVNGPWFDQRRQNYFNGGYTQNFNTWNGHNFGNIHTVFGGRGRRLQNYGYVAGPYVPGATARFFNGGVSSSTNAWRGRNFGTIGDNTVPPGASVSVDPATGQRTGVVSETVEVPPPTAVVADPPLAEAVPAVPEPAVPEAEAPASPAPAVPPASPPVSSGNGSVSVSGDFLNGIVRDANGSYWQHVTGSTGVTHRYPIYTPISFPPPTVTVPPGGSGVNTGVHQGAFVQRGTETVFGGGVNPGTSTTFNGNFYGSASTMFGPGGVFGGRRLQEDPLTQSQTENENEGSQAGVVTPEEEAVEELDKQNYGYVNGPWFDQRRQNYFNGGYIQNFNQWNGNNFGHIGTVFGGGYRGRRLQGEVEEEQVAARGTNTGNPVSPDEDKQNYGYVNGPWFDQRRQNYFNGGFTQNHNTWNGHNFGNIHTVFGGRGRRLLERARKEQN</sequence>
<feature type="compositionally biased region" description="Pro residues" evidence="1">
    <location>
        <begin position="262"/>
        <end position="272"/>
    </location>
</feature>
<feature type="region of interest" description="Disordered" evidence="1">
    <location>
        <begin position="393"/>
        <end position="412"/>
    </location>
</feature>
<gene>
    <name evidence="2" type="ORF">Cvel_27021</name>
</gene>
<feature type="region of interest" description="Disordered" evidence="1">
    <location>
        <begin position="251"/>
        <end position="278"/>
    </location>
</feature>
<organism evidence="2">
    <name type="scientific">Chromera velia CCMP2878</name>
    <dbReference type="NCBI Taxonomy" id="1169474"/>
    <lineage>
        <taxon>Eukaryota</taxon>
        <taxon>Sar</taxon>
        <taxon>Alveolata</taxon>
        <taxon>Colpodellida</taxon>
        <taxon>Chromeraceae</taxon>
        <taxon>Chromera</taxon>
    </lineage>
</organism>
<evidence type="ECO:0000313" key="2">
    <source>
        <dbReference type="EMBL" id="CEM42791.1"/>
    </source>
</evidence>